<dbReference type="SUPFAM" id="SSF53335">
    <property type="entry name" value="S-adenosyl-L-methionine-dependent methyltransferases"/>
    <property type="match status" value="1"/>
</dbReference>
<keyword evidence="1" id="KW-0489">Methyltransferase</keyword>
<accession>A0A815R6Y8</accession>
<organism evidence="5 6">
    <name type="scientific">Rotaria sordida</name>
    <dbReference type="NCBI Taxonomy" id="392033"/>
    <lineage>
        <taxon>Eukaryota</taxon>
        <taxon>Metazoa</taxon>
        <taxon>Spiralia</taxon>
        <taxon>Gnathifera</taxon>
        <taxon>Rotifera</taxon>
        <taxon>Eurotatoria</taxon>
        <taxon>Bdelloidea</taxon>
        <taxon>Philodinida</taxon>
        <taxon>Philodinidae</taxon>
        <taxon>Rotaria</taxon>
    </lineage>
</organism>
<evidence type="ECO:0000256" key="2">
    <source>
        <dbReference type="ARBA" id="ARBA00022679"/>
    </source>
</evidence>
<dbReference type="InterPro" id="IPR016461">
    <property type="entry name" value="COMT-like"/>
</dbReference>
<sequence length="226" mass="26698">MDKSKISLTMLSYLVYLRLLKQCSNFNRYECPNVTRTYLVSSCPNYVDLRIGVWDHYRLYTFFLRLNETLRYGIRTSKESNEESCLWTIFKQKHAAMIYFAQIMSSFKRRTINELCDHVDFSSYSTLLDIGDSLGDLSQTIVKRYPHINALSLDLPEATCYALSLTIDHSNVQYVAGDFFDEKWPNEIIEKISMIDLVSLKYIIHDWPYNRRKFLIEKVYKLLISV</sequence>
<comment type="caution">
    <text evidence="5">The sequence shown here is derived from an EMBL/GenBank/DDBJ whole genome shotgun (WGS) entry which is preliminary data.</text>
</comment>
<name>A0A815R6Y8_9BILA</name>
<evidence type="ECO:0000313" key="5">
    <source>
        <dbReference type="EMBL" id="CAF1473438.1"/>
    </source>
</evidence>
<keyword evidence="3" id="KW-0949">S-adenosyl-L-methionine</keyword>
<dbReference type="EMBL" id="CAJNOT010005730">
    <property type="protein sequence ID" value="CAF1473438.1"/>
    <property type="molecule type" value="Genomic_DNA"/>
</dbReference>
<dbReference type="PROSITE" id="PS51683">
    <property type="entry name" value="SAM_OMT_II"/>
    <property type="match status" value="1"/>
</dbReference>
<gene>
    <name evidence="5" type="ORF">ZHD862_LOCUS36241</name>
</gene>
<evidence type="ECO:0000256" key="1">
    <source>
        <dbReference type="ARBA" id="ARBA00022603"/>
    </source>
</evidence>
<dbReference type="InterPro" id="IPR029063">
    <property type="entry name" value="SAM-dependent_MTases_sf"/>
</dbReference>
<dbReference type="InterPro" id="IPR001077">
    <property type="entry name" value="COMT_C"/>
</dbReference>
<keyword evidence="2" id="KW-0808">Transferase</keyword>
<feature type="domain" description="O-methyltransferase C-terminal" evidence="4">
    <location>
        <begin position="86"/>
        <end position="222"/>
    </location>
</feature>
<dbReference type="PANTHER" id="PTHR11746">
    <property type="entry name" value="O-METHYLTRANSFERASE"/>
    <property type="match status" value="1"/>
</dbReference>
<dbReference type="Gene3D" id="3.40.50.150">
    <property type="entry name" value="Vaccinia Virus protein VP39"/>
    <property type="match status" value="1"/>
</dbReference>
<dbReference type="Pfam" id="PF00891">
    <property type="entry name" value="Methyltransf_2"/>
    <property type="match status" value="1"/>
</dbReference>
<dbReference type="Proteomes" id="UP000663864">
    <property type="component" value="Unassembled WGS sequence"/>
</dbReference>
<evidence type="ECO:0000256" key="3">
    <source>
        <dbReference type="ARBA" id="ARBA00022691"/>
    </source>
</evidence>
<evidence type="ECO:0000259" key="4">
    <source>
        <dbReference type="Pfam" id="PF00891"/>
    </source>
</evidence>
<dbReference type="GO" id="GO:0008171">
    <property type="term" value="F:O-methyltransferase activity"/>
    <property type="evidence" value="ECO:0007669"/>
    <property type="project" value="InterPro"/>
</dbReference>
<reference evidence="5" key="1">
    <citation type="submission" date="2021-02" db="EMBL/GenBank/DDBJ databases">
        <authorList>
            <person name="Nowell W R."/>
        </authorList>
    </citation>
    <scope>NUCLEOTIDE SEQUENCE</scope>
</reference>
<proteinExistence type="predicted"/>
<evidence type="ECO:0000313" key="6">
    <source>
        <dbReference type="Proteomes" id="UP000663864"/>
    </source>
</evidence>
<dbReference type="AlphaFoldDB" id="A0A815R6Y8"/>
<protein>
    <recommendedName>
        <fullName evidence="4">O-methyltransferase C-terminal domain-containing protein</fullName>
    </recommendedName>
</protein>
<dbReference type="GO" id="GO:0032259">
    <property type="term" value="P:methylation"/>
    <property type="evidence" value="ECO:0007669"/>
    <property type="project" value="UniProtKB-KW"/>
</dbReference>